<keyword evidence="2" id="KW-1185">Reference proteome</keyword>
<dbReference type="Proteomes" id="UP000823941">
    <property type="component" value="Chromosome 29"/>
</dbReference>
<proteinExistence type="predicted"/>
<sequence>MSGVAWGCVGLGWWCRRGAGRGRARCVTAAPGTLGRALPPAAAAAAAAAAPPRYLRPLPA</sequence>
<protein>
    <submittedName>
        <fullName evidence="1">Uncharacterized protein</fullName>
    </submittedName>
</protein>
<evidence type="ECO:0000313" key="1">
    <source>
        <dbReference type="EMBL" id="KAG7295988.1"/>
    </source>
</evidence>
<evidence type="ECO:0000313" key="2">
    <source>
        <dbReference type="Proteomes" id="UP000823941"/>
    </source>
</evidence>
<accession>A0ABQ7PWE5</accession>
<organism evidence="1 2">
    <name type="scientific">Plutella xylostella</name>
    <name type="common">Diamondback moth</name>
    <name type="synonym">Plutella maculipennis</name>
    <dbReference type="NCBI Taxonomy" id="51655"/>
    <lineage>
        <taxon>Eukaryota</taxon>
        <taxon>Metazoa</taxon>
        <taxon>Ecdysozoa</taxon>
        <taxon>Arthropoda</taxon>
        <taxon>Hexapoda</taxon>
        <taxon>Insecta</taxon>
        <taxon>Pterygota</taxon>
        <taxon>Neoptera</taxon>
        <taxon>Endopterygota</taxon>
        <taxon>Lepidoptera</taxon>
        <taxon>Glossata</taxon>
        <taxon>Ditrysia</taxon>
        <taxon>Yponomeutoidea</taxon>
        <taxon>Plutellidae</taxon>
        <taxon>Plutella</taxon>
    </lineage>
</organism>
<comment type="caution">
    <text evidence="1">The sequence shown here is derived from an EMBL/GenBank/DDBJ whole genome shotgun (WGS) entry which is preliminary data.</text>
</comment>
<gene>
    <name evidence="1" type="ORF">JYU34_021081</name>
</gene>
<reference evidence="1 2" key="1">
    <citation type="submission" date="2021-06" db="EMBL/GenBank/DDBJ databases">
        <title>A haploid diamondback moth (Plutella xylostella L.) genome assembly resolves 31 chromosomes and identifies a diamide resistance mutation.</title>
        <authorList>
            <person name="Ward C.M."/>
            <person name="Perry K.D."/>
            <person name="Baker G."/>
            <person name="Powis K."/>
            <person name="Heckel D.G."/>
            <person name="Baxter S.W."/>
        </authorList>
    </citation>
    <scope>NUCLEOTIDE SEQUENCE [LARGE SCALE GENOMIC DNA]</scope>
    <source>
        <strain evidence="1 2">LV</strain>
        <tissue evidence="1">Single pupa</tissue>
    </source>
</reference>
<name>A0ABQ7PWE5_PLUXY</name>
<dbReference type="EMBL" id="JAHIBW010000029">
    <property type="protein sequence ID" value="KAG7295988.1"/>
    <property type="molecule type" value="Genomic_DNA"/>
</dbReference>